<dbReference type="KEGG" id="lgi:LOTGIDRAFT_236638"/>
<proteinExistence type="inferred from homology"/>
<comment type="similarity">
    <text evidence="1">Belongs to the PIH1 family.</text>
</comment>
<dbReference type="GeneID" id="20250205"/>
<name>V3YYZ0_LOTGI</name>
<dbReference type="EMBL" id="KB203711">
    <property type="protein sequence ID" value="ESO83338.1"/>
    <property type="molecule type" value="Genomic_DNA"/>
</dbReference>
<dbReference type="AlphaFoldDB" id="V3YYZ0"/>
<dbReference type="GO" id="GO:1990904">
    <property type="term" value="C:ribonucleoprotein complex"/>
    <property type="evidence" value="ECO:0007669"/>
    <property type="project" value="TreeGrafter"/>
</dbReference>
<dbReference type="GO" id="GO:0006364">
    <property type="term" value="P:rRNA processing"/>
    <property type="evidence" value="ECO:0007669"/>
    <property type="project" value="TreeGrafter"/>
</dbReference>
<keyword evidence="5" id="KW-1185">Reference proteome</keyword>
<dbReference type="InterPro" id="IPR041442">
    <property type="entry name" value="PIH1D1/2/3_CS-like"/>
</dbReference>
<dbReference type="Pfam" id="PF18201">
    <property type="entry name" value="PIH1_CS"/>
    <property type="match status" value="1"/>
</dbReference>
<dbReference type="Proteomes" id="UP000030746">
    <property type="component" value="Unassembled WGS sequence"/>
</dbReference>
<dbReference type="PROSITE" id="PS51203">
    <property type="entry name" value="CS"/>
    <property type="match status" value="1"/>
</dbReference>
<accession>V3YYZ0</accession>
<gene>
    <name evidence="4" type="ORF">LOTGIDRAFT_236638</name>
</gene>
<protein>
    <recommendedName>
        <fullName evidence="2">PIH1 domain-containing protein 2</fullName>
    </recommendedName>
</protein>
<feature type="domain" description="CS" evidence="3">
    <location>
        <begin position="269"/>
        <end position="355"/>
    </location>
</feature>
<dbReference type="OrthoDB" id="545063at2759"/>
<dbReference type="PANTHER" id="PTHR22997">
    <property type="entry name" value="PIH1 DOMAIN-CONTAINING PROTEIN 1"/>
    <property type="match status" value="1"/>
</dbReference>
<sequence>MASVNMDKTAFMNQAQHIWSMLDDMSKNDPAGYKKFIDQQIKQGKEEMAPPKPHMCISTNLKVPEKIKLYINFFGWAKIPGPKSAEDAVPVMGSSIQEEKENGGKYKIVSVAFNPKVLEEFGRDAKNSADLDTLINLAMDYIDQLNKVKCSRSYSILPKDDLYKGDLKKLQKSFSVKSEQKDKEFSDNFDELSKTFGPLAGASKGGLFEQLANIAVDDNTEKTTGVESEQKGPQIFLPDTVKKPGLIQEISEPTQAKIHKEIPKDVTSPVTPKYEVEKSWNDKNQGQCCIRIYLPDVTSVVECELDISEEELELVVPEKYKLKMQLVNKVDDEHSTAKFIKQTHCLVVTMPILKK</sequence>
<dbReference type="InterPro" id="IPR012981">
    <property type="entry name" value="PIH1_N"/>
</dbReference>
<dbReference type="GO" id="GO:0097255">
    <property type="term" value="C:R2TP complex"/>
    <property type="evidence" value="ECO:0007669"/>
    <property type="project" value="TreeGrafter"/>
</dbReference>
<dbReference type="InterPro" id="IPR050734">
    <property type="entry name" value="PIH1/Kintoun_subfamily"/>
</dbReference>
<evidence type="ECO:0000313" key="4">
    <source>
        <dbReference type="EMBL" id="ESO83338.1"/>
    </source>
</evidence>
<evidence type="ECO:0000259" key="3">
    <source>
        <dbReference type="PROSITE" id="PS51203"/>
    </source>
</evidence>
<dbReference type="GO" id="GO:0000492">
    <property type="term" value="P:box C/D snoRNP assembly"/>
    <property type="evidence" value="ECO:0007669"/>
    <property type="project" value="TreeGrafter"/>
</dbReference>
<dbReference type="OMA" id="SCLCTEI"/>
<organism evidence="4 5">
    <name type="scientific">Lottia gigantea</name>
    <name type="common">Giant owl limpet</name>
    <dbReference type="NCBI Taxonomy" id="225164"/>
    <lineage>
        <taxon>Eukaryota</taxon>
        <taxon>Metazoa</taxon>
        <taxon>Spiralia</taxon>
        <taxon>Lophotrochozoa</taxon>
        <taxon>Mollusca</taxon>
        <taxon>Gastropoda</taxon>
        <taxon>Patellogastropoda</taxon>
        <taxon>Lottioidea</taxon>
        <taxon>Lottiidae</taxon>
        <taxon>Lottia</taxon>
    </lineage>
</organism>
<dbReference type="STRING" id="225164.V3YYZ0"/>
<evidence type="ECO:0000256" key="2">
    <source>
        <dbReference type="ARBA" id="ARBA00040541"/>
    </source>
</evidence>
<dbReference type="PANTHER" id="PTHR22997:SF6">
    <property type="entry name" value="PIH1 DOMAIN-CONTAINING PROTEIN 2"/>
    <property type="match status" value="1"/>
</dbReference>
<evidence type="ECO:0000313" key="5">
    <source>
        <dbReference type="Proteomes" id="UP000030746"/>
    </source>
</evidence>
<dbReference type="HOGENOM" id="CLU_075974_0_0_1"/>
<dbReference type="Pfam" id="PF08190">
    <property type="entry name" value="PIH1"/>
    <property type="match status" value="1"/>
</dbReference>
<evidence type="ECO:0000256" key="1">
    <source>
        <dbReference type="ARBA" id="ARBA00008511"/>
    </source>
</evidence>
<dbReference type="RefSeq" id="XP_009065943.1">
    <property type="nucleotide sequence ID" value="XM_009067695.1"/>
</dbReference>
<dbReference type="CTD" id="20250205"/>
<dbReference type="GO" id="GO:0005737">
    <property type="term" value="C:cytoplasm"/>
    <property type="evidence" value="ECO:0007669"/>
    <property type="project" value="TreeGrafter"/>
</dbReference>
<reference evidence="4 5" key="1">
    <citation type="journal article" date="2013" name="Nature">
        <title>Insights into bilaterian evolution from three spiralian genomes.</title>
        <authorList>
            <person name="Simakov O."/>
            <person name="Marletaz F."/>
            <person name="Cho S.J."/>
            <person name="Edsinger-Gonzales E."/>
            <person name="Havlak P."/>
            <person name="Hellsten U."/>
            <person name="Kuo D.H."/>
            <person name="Larsson T."/>
            <person name="Lv J."/>
            <person name="Arendt D."/>
            <person name="Savage R."/>
            <person name="Osoegawa K."/>
            <person name="de Jong P."/>
            <person name="Grimwood J."/>
            <person name="Chapman J.A."/>
            <person name="Shapiro H."/>
            <person name="Aerts A."/>
            <person name="Otillar R.P."/>
            <person name="Terry A.Y."/>
            <person name="Boore J.L."/>
            <person name="Grigoriev I.V."/>
            <person name="Lindberg D.R."/>
            <person name="Seaver E.C."/>
            <person name="Weisblat D.A."/>
            <person name="Putnam N.H."/>
            <person name="Rokhsar D.S."/>
        </authorList>
    </citation>
    <scope>NUCLEOTIDE SEQUENCE [LARGE SCALE GENOMIC DNA]</scope>
</reference>
<dbReference type="InterPro" id="IPR007052">
    <property type="entry name" value="CS_dom"/>
</dbReference>